<evidence type="ECO:0000256" key="2">
    <source>
        <dbReference type="ARBA" id="ARBA00005407"/>
    </source>
</evidence>
<dbReference type="InterPro" id="IPR007042">
    <property type="entry name" value="SERRATE/Ars2_C"/>
</dbReference>
<accession>A0A5B8MLD6</accession>
<evidence type="ECO:0000313" key="6">
    <source>
        <dbReference type="EMBL" id="QDZ21306.1"/>
    </source>
</evidence>
<evidence type="ECO:0000256" key="4">
    <source>
        <dbReference type="SAM" id="MobiDB-lite"/>
    </source>
</evidence>
<feature type="compositionally biased region" description="Basic and acidic residues" evidence="4">
    <location>
        <begin position="1"/>
        <end position="17"/>
    </location>
</feature>
<keyword evidence="7" id="KW-1185">Reference proteome</keyword>
<feature type="region of interest" description="Disordered" evidence="4">
    <location>
        <begin position="401"/>
        <end position="437"/>
    </location>
</feature>
<feature type="compositionally biased region" description="Basic and acidic residues" evidence="4">
    <location>
        <begin position="417"/>
        <end position="430"/>
    </location>
</feature>
<dbReference type="EMBL" id="CP031038">
    <property type="protein sequence ID" value="QDZ21306.1"/>
    <property type="molecule type" value="Genomic_DNA"/>
</dbReference>
<sequence>MRAGEREREGYRERERGGGYYRGRSRSPVGYRRGGGGGREYERGRRSPDRFGRDDRERSPHRVGGEDSGQPLSFKHFMARQPDNVRPKEAEVMYKAYLIKQLGNSKSVWFKEHCETEEMRSKYDPVRIEEALKAREAEAKSSAGEFLGMSPSDAGDETMVGEDQTLEHSRAAWVPARASKDFNLLYKLLTKLDEEKNIQKNPVFGDIGTADEAEALAEDAKNGMLDKLLQYAWKVHGLDYYGAKELGFNEFKVRKDGTYTRRGPKPDDLGGAEQELEGAGKFFKDLELKWDTRVFEGDQAFKLVGKERLEKEIAQYTETQVQCIDGNKFMCKLCTKLFKGSDFTRKHISNKHSEILEQIRGKILQDIYEENFLSDETFTEHEKEYKELQASLDAGQTFASPGLEAVRQPPRPHQRRAYFDLDQPKQESRSVLDYGDI</sequence>
<evidence type="ECO:0000256" key="3">
    <source>
        <dbReference type="ARBA" id="ARBA00023242"/>
    </source>
</evidence>
<dbReference type="OrthoDB" id="342064at2759"/>
<dbReference type="Pfam" id="PF12066">
    <property type="entry name" value="SERRATE_Ars2_N"/>
    <property type="match status" value="1"/>
</dbReference>
<dbReference type="PANTHER" id="PTHR13165:SF0">
    <property type="entry name" value="SERRATE RNA EFFECTOR MOLECULE HOMOLOG"/>
    <property type="match status" value="1"/>
</dbReference>
<reference evidence="6 7" key="1">
    <citation type="submission" date="2018-07" db="EMBL/GenBank/DDBJ databases">
        <title>The complete nuclear genome of the prasinophyte Chloropicon primus (CCMP1205).</title>
        <authorList>
            <person name="Pombert J.-F."/>
            <person name="Otis C."/>
            <person name="Turmel M."/>
            <person name="Lemieux C."/>
        </authorList>
    </citation>
    <scope>NUCLEOTIDE SEQUENCE [LARGE SCALE GENOMIC DNA]</scope>
    <source>
        <strain evidence="6 7">CCMP1205</strain>
    </source>
</reference>
<dbReference type="Proteomes" id="UP000316726">
    <property type="component" value="Chromosome 5"/>
</dbReference>
<comment type="subcellular location">
    <subcellularLocation>
        <location evidence="1">Nucleus</location>
    </subcellularLocation>
</comment>
<feature type="region of interest" description="Disordered" evidence="4">
    <location>
        <begin position="1"/>
        <end position="73"/>
    </location>
</feature>
<dbReference type="InterPro" id="IPR039727">
    <property type="entry name" value="SE/Ars2"/>
</dbReference>
<feature type="domain" description="C2H2-type" evidence="5">
    <location>
        <begin position="331"/>
        <end position="352"/>
    </location>
</feature>
<feature type="compositionally biased region" description="Basic and acidic residues" evidence="4">
    <location>
        <begin position="39"/>
        <end position="65"/>
    </location>
</feature>
<protein>
    <recommendedName>
        <fullName evidence="5">C2H2-type domain-containing protein</fullName>
    </recommendedName>
</protein>
<evidence type="ECO:0000256" key="1">
    <source>
        <dbReference type="ARBA" id="ARBA00004123"/>
    </source>
</evidence>
<dbReference type="STRING" id="1764295.A0A5B8MLD6"/>
<name>A0A5B8MLD6_9CHLO</name>
<keyword evidence="3" id="KW-0539">Nucleus</keyword>
<proteinExistence type="inferred from homology"/>
<dbReference type="GO" id="GO:0016604">
    <property type="term" value="C:nuclear body"/>
    <property type="evidence" value="ECO:0007669"/>
    <property type="project" value="TreeGrafter"/>
</dbReference>
<dbReference type="InterPro" id="IPR013087">
    <property type="entry name" value="Znf_C2H2_type"/>
</dbReference>
<evidence type="ECO:0000313" key="7">
    <source>
        <dbReference type="Proteomes" id="UP000316726"/>
    </source>
</evidence>
<dbReference type="GO" id="GO:0031053">
    <property type="term" value="P:primary miRNA processing"/>
    <property type="evidence" value="ECO:0007669"/>
    <property type="project" value="TreeGrafter"/>
</dbReference>
<dbReference type="InterPro" id="IPR021933">
    <property type="entry name" value="SERRATE/Ars2_N"/>
</dbReference>
<organism evidence="6 7">
    <name type="scientific">Chloropicon primus</name>
    <dbReference type="NCBI Taxonomy" id="1764295"/>
    <lineage>
        <taxon>Eukaryota</taxon>
        <taxon>Viridiplantae</taxon>
        <taxon>Chlorophyta</taxon>
        <taxon>Chloropicophyceae</taxon>
        <taxon>Chloropicales</taxon>
        <taxon>Chloropicaceae</taxon>
        <taxon>Chloropicon</taxon>
    </lineage>
</organism>
<comment type="similarity">
    <text evidence="2">Belongs to the ARS2 family.</text>
</comment>
<dbReference type="PROSITE" id="PS00028">
    <property type="entry name" value="ZINC_FINGER_C2H2_1"/>
    <property type="match status" value="1"/>
</dbReference>
<dbReference type="Pfam" id="PF04959">
    <property type="entry name" value="ARS2"/>
    <property type="match status" value="1"/>
</dbReference>
<evidence type="ECO:0000259" key="5">
    <source>
        <dbReference type="PROSITE" id="PS00028"/>
    </source>
</evidence>
<dbReference type="AlphaFoldDB" id="A0A5B8MLD6"/>
<dbReference type="PANTHER" id="PTHR13165">
    <property type="entry name" value="ARSENITE-RESISTANCE PROTEIN 2"/>
    <property type="match status" value="1"/>
</dbReference>
<gene>
    <name evidence="6" type="ORF">A3770_05p38240</name>
</gene>